<dbReference type="EMBL" id="LT882679">
    <property type="protein sequence ID" value="SMY23194.1"/>
    <property type="molecule type" value="Genomic_DNA"/>
</dbReference>
<feature type="compositionally biased region" description="Basic residues" evidence="1">
    <location>
        <begin position="114"/>
        <end position="123"/>
    </location>
</feature>
<dbReference type="AlphaFoldDB" id="A0A1Y6LFK5"/>
<dbReference type="Proteomes" id="UP000215453">
    <property type="component" value="Chromosome 4"/>
</dbReference>
<feature type="compositionally biased region" description="Acidic residues" evidence="1">
    <location>
        <begin position="285"/>
        <end position="294"/>
    </location>
</feature>
<protein>
    <submittedName>
        <fullName evidence="2">Uncharacterized protein</fullName>
    </submittedName>
</protein>
<feature type="compositionally biased region" description="Polar residues" evidence="1">
    <location>
        <begin position="98"/>
        <end position="109"/>
    </location>
</feature>
<feature type="compositionally biased region" description="Low complexity" evidence="1">
    <location>
        <begin position="88"/>
        <end position="97"/>
    </location>
</feature>
<reference evidence="2 3" key="1">
    <citation type="submission" date="2016-10" db="EMBL/GenBank/DDBJ databases">
        <authorList>
            <person name="Varghese N."/>
        </authorList>
    </citation>
    <scope>NUCLEOTIDE SEQUENCE [LARGE SCALE GENOMIC DNA]</scope>
</reference>
<organism evidence="2 3">
    <name type="scientific">Zymoseptoria tritici ST99CH_1A5</name>
    <dbReference type="NCBI Taxonomy" id="1276529"/>
    <lineage>
        <taxon>Eukaryota</taxon>
        <taxon>Fungi</taxon>
        <taxon>Dikarya</taxon>
        <taxon>Ascomycota</taxon>
        <taxon>Pezizomycotina</taxon>
        <taxon>Dothideomycetes</taxon>
        <taxon>Dothideomycetidae</taxon>
        <taxon>Mycosphaerellales</taxon>
        <taxon>Mycosphaerellaceae</taxon>
        <taxon>Zymoseptoria</taxon>
    </lineage>
</organism>
<feature type="region of interest" description="Disordered" evidence="1">
    <location>
        <begin position="88"/>
        <end position="132"/>
    </location>
</feature>
<proteinExistence type="predicted"/>
<accession>A0A1Y6LFK5</accession>
<feature type="region of interest" description="Disordered" evidence="1">
    <location>
        <begin position="1"/>
        <end position="23"/>
    </location>
</feature>
<evidence type="ECO:0000313" key="3">
    <source>
        <dbReference type="Proteomes" id="UP000215453"/>
    </source>
</evidence>
<feature type="region of interest" description="Disordered" evidence="1">
    <location>
        <begin position="215"/>
        <end position="340"/>
    </location>
</feature>
<sequence>MGSKSSKQEGPVQGKACAKARDRAKTTGVVDHHGDCAFCKQQAGLVYASATDSMSHAHGNAIPPLAVAPAAASTPVLAHESATADATCAASADPSTPVDQVNATAQTQKDVSRKPHASKKRKRVEASSPKGEGKWWSDIGRIGNERIANATTQTEHYKYLANPAAYIARIMCSDMGEQRYGEERCSRCIEAGFECWVYKDKGLAQGTACARCRKPGGVKTRGGCSISGRVGRRGNEKLEGKEKAEGDKKPDAGDDPAEHSDDEPSRSGPAAKKAKTKSSNKMKQEEDEEQDDSEGNEKPDTDYNPADLSGNEPSPSAQAPAKKTKSNGGKQMKQESDEDA</sequence>
<feature type="compositionally biased region" description="Basic and acidic residues" evidence="1">
    <location>
        <begin position="233"/>
        <end position="265"/>
    </location>
</feature>
<evidence type="ECO:0000313" key="2">
    <source>
        <dbReference type="EMBL" id="SMY23194.1"/>
    </source>
</evidence>
<gene>
    <name evidence="2" type="ORF">ZT1A5_G4634</name>
</gene>
<name>A0A1Y6LFK5_ZYMTR</name>
<evidence type="ECO:0000256" key="1">
    <source>
        <dbReference type="SAM" id="MobiDB-lite"/>
    </source>
</evidence>